<organism evidence="3 4">
    <name type="scientific">Streptomyces indiaensis</name>
    <dbReference type="NCBI Taxonomy" id="284033"/>
    <lineage>
        <taxon>Bacteria</taxon>
        <taxon>Bacillati</taxon>
        <taxon>Actinomycetota</taxon>
        <taxon>Actinomycetes</taxon>
        <taxon>Kitasatosporales</taxon>
        <taxon>Streptomycetaceae</taxon>
        <taxon>Streptomyces</taxon>
    </lineage>
</organism>
<feature type="transmembrane region" description="Helical" evidence="2">
    <location>
        <begin position="523"/>
        <end position="548"/>
    </location>
</feature>
<dbReference type="InterPro" id="IPR016024">
    <property type="entry name" value="ARM-type_fold"/>
</dbReference>
<feature type="transmembrane region" description="Helical" evidence="2">
    <location>
        <begin position="656"/>
        <end position="680"/>
    </location>
</feature>
<feature type="transmembrane region" description="Helical" evidence="2">
    <location>
        <begin position="627"/>
        <end position="650"/>
    </location>
</feature>
<evidence type="ECO:0000313" key="4">
    <source>
        <dbReference type="Proteomes" id="UP001501474"/>
    </source>
</evidence>
<feature type="transmembrane region" description="Helical" evidence="2">
    <location>
        <begin position="497"/>
        <end position="517"/>
    </location>
</feature>
<gene>
    <name evidence="3" type="ORF">GCM10010104_04700</name>
</gene>
<evidence type="ECO:0000313" key="3">
    <source>
        <dbReference type="EMBL" id="GAA2218856.1"/>
    </source>
</evidence>
<evidence type="ECO:0000256" key="2">
    <source>
        <dbReference type="SAM" id="Phobius"/>
    </source>
</evidence>
<protein>
    <recommendedName>
        <fullName evidence="5">Phage-related protein</fullName>
    </recommendedName>
</protein>
<keyword evidence="2" id="KW-1133">Transmembrane helix</keyword>
<keyword evidence="4" id="KW-1185">Reference proteome</keyword>
<dbReference type="EMBL" id="BAAART010000009">
    <property type="protein sequence ID" value="GAA2218856.1"/>
    <property type="molecule type" value="Genomic_DNA"/>
</dbReference>
<proteinExistence type="predicted"/>
<evidence type="ECO:0008006" key="5">
    <source>
        <dbReference type="Google" id="ProtNLM"/>
    </source>
</evidence>
<reference evidence="3 4" key="1">
    <citation type="journal article" date="2019" name="Int. J. Syst. Evol. Microbiol.">
        <title>The Global Catalogue of Microorganisms (GCM) 10K type strain sequencing project: providing services to taxonomists for standard genome sequencing and annotation.</title>
        <authorList>
            <consortium name="The Broad Institute Genomics Platform"/>
            <consortium name="The Broad Institute Genome Sequencing Center for Infectious Disease"/>
            <person name="Wu L."/>
            <person name="Ma J."/>
        </authorList>
    </citation>
    <scope>NUCLEOTIDE SEQUENCE [LARGE SCALE GENOMIC DNA]</scope>
    <source>
        <strain evidence="3 4">JCM 3053</strain>
    </source>
</reference>
<evidence type="ECO:0000256" key="1">
    <source>
        <dbReference type="SAM" id="Coils"/>
    </source>
</evidence>
<feature type="coiled-coil region" evidence="1">
    <location>
        <begin position="895"/>
        <end position="929"/>
    </location>
</feature>
<dbReference type="Proteomes" id="UP001501474">
    <property type="component" value="Unassembled WGS sequence"/>
</dbReference>
<keyword evidence="2" id="KW-0472">Membrane</keyword>
<dbReference type="SUPFAM" id="SSF48371">
    <property type="entry name" value="ARM repeat"/>
    <property type="match status" value="1"/>
</dbReference>
<comment type="caution">
    <text evidence="3">The sequence shown here is derived from an EMBL/GenBank/DDBJ whole genome shotgun (WGS) entry which is preliminary data.</text>
</comment>
<accession>A0ABN3D439</accession>
<name>A0ABN3D439_9ACTN</name>
<keyword evidence="2" id="KW-0812">Transmembrane</keyword>
<keyword evidence="1" id="KW-0175">Coiled coil</keyword>
<sequence length="1180" mass="120155">MADDINLPNLISHLAVNLDGLNGTVADAARQGSSVGAALGGGIQRELQGLLAHLPDVPIDANSDEVDRDLARVRRELEQLSNQRIGIDIPIDQAIRRINELNPHLQRLSDAHPRIDVQAATRQAARQLDELLAAARRVDDTDVDIDVDVDTERPQRLTGIIGRLGSVAGSAVGALSGVGKAAAGIGAAVPLAAGLVQTLANVAPAAGVAVTGMAAVQLASGAVKLAAVGMDDALSAALDPSKAAEFSEALEKLSPEAAKFATAVRDAAPALRDMQQAVQNEVFRGLAGELERTGAKVLPVLRTNLVSSGTALNDMAKGVSTSARELAEDGTLGKALGSASKGLHNLSGVPGIVVKGLGQIAAAAGPSFERLTAGAATAAQGIGERLSKAFESGAMQAAIERAIDLIGDLVEVGGNIGQIIGGIFNAVPEGGGGLVGTLQQVTQAIADIVNTEGVQSGLRSLFETMGTLGSTVAPLLASALAAVAPVLTALGPPAQTLIAALGDALQPIITALGPVLVAMAREIGAVAVAFSPLIAVIGQLVASLLPALTPLFEAGLQVYQALAPVIEQVAQILTSVLAPILAQLPALVQPFADVLTMLAQTVLPVVAELFAQLAPSLATLGLAFGQLLAAVAPILTALGQLVATILGALMPVIQPLIGLLASLAGTLASLLAGTITNVVVPVLKFLAKLLTGDFSGAWQMAQNGVGKAASFIGEKASAIGRWIGQAVDKAVAWLRGMGGRALSALGNLAASMVAPAVRAGQSMVNAISQKISAAVTWVRGLPSRARAALGSLNGTLVAAGKSLIQGFINGIASMVGSVKSKLGEITGKLTSWKGPPAKDAKILQPAGRLLIEGFIRGINDSTAKLKTRLESITKALPANVRSGIGKTLAASTRELQKLVAKRDNVFKALANVEKKIKDLVASRDKVRADITKGILDEANITTGHADVNSVSAITVGLQQSLKATKDFQANIAKLRKAGLRSDLLQQIADAGVAAGGATAAALANATPAELKKINDLQSQLSKSAAATGNTVGDALYSAGIRAAQGLVAGLRSQEATIEREMRRIAEGMLKTVKKSHKTKSPSRAFFDIGVMDMEGWRGGLAATSGRVMETARSVAASVLNAATGVGGALSATPLPGQLAAVYAGGGGQTSNTYYINLNGARATPEEMVRELSWQGLVGRK</sequence>